<feature type="compositionally biased region" description="Low complexity" evidence="3">
    <location>
        <begin position="316"/>
        <end position="329"/>
    </location>
</feature>
<dbReference type="PANTHER" id="PTHR46557">
    <property type="entry name" value="SERINE/THREONINE-PROTEIN PHOSPHATASE 1 REGULATORY SUBUNIT 10-RELATED"/>
    <property type="match status" value="1"/>
</dbReference>
<dbReference type="GO" id="GO:0072357">
    <property type="term" value="C:PTW/PP1 phosphatase complex"/>
    <property type="evidence" value="ECO:0007669"/>
    <property type="project" value="TreeGrafter"/>
</dbReference>
<protein>
    <submittedName>
        <fullName evidence="7">TFIIS N-terminal domain-containing protein</fullName>
    </submittedName>
</protein>
<evidence type="ECO:0000259" key="4">
    <source>
        <dbReference type="PROSITE" id="PS50103"/>
    </source>
</evidence>
<organism evidence="6 7">
    <name type="scientific">Macrostomum lignano</name>
    <dbReference type="NCBI Taxonomy" id="282301"/>
    <lineage>
        <taxon>Eukaryota</taxon>
        <taxon>Metazoa</taxon>
        <taxon>Spiralia</taxon>
        <taxon>Lophotrochozoa</taxon>
        <taxon>Platyhelminthes</taxon>
        <taxon>Rhabditophora</taxon>
        <taxon>Macrostomorpha</taxon>
        <taxon>Macrostomida</taxon>
        <taxon>Macrostomidae</taxon>
        <taxon>Macrostomum</taxon>
    </lineage>
</organism>
<accession>A0A1I8IMP7</accession>
<dbReference type="SUPFAM" id="SSF47676">
    <property type="entry name" value="Conserved domain common to transcription factors TFIIS, elongin A, CRSP70"/>
    <property type="match status" value="1"/>
</dbReference>
<feature type="region of interest" description="Disordered" evidence="3">
    <location>
        <begin position="269"/>
        <end position="333"/>
    </location>
</feature>
<feature type="region of interest" description="Disordered" evidence="3">
    <location>
        <begin position="489"/>
        <end position="514"/>
    </location>
</feature>
<feature type="region of interest" description="Disordered" evidence="3">
    <location>
        <begin position="103"/>
        <end position="159"/>
    </location>
</feature>
<keyword evidence="2" id="KW-0479">Metal-binding</keyword>
<dbReference type="PROSITE" id="PS51319">
    <property type="entry name" value="TFIIS_N"/>
    <property type="match status" value="1"/>
</dbReference>
<dbReference type="Gene3D" id="1.20.930.10">
    <property type="entry name" value="Conserved domain common to transcription factors TFIIS, elongin A, CRSP70"/>
    <property type="match status" value="1"/>
</dbReference>
<evidence type="ECO:0000256" key="1">
    <source>
        <dbReference type="PROSITE-ProRule" id="PRU00649"/>
    </source>
</evidence>
<evidence type="ECO:0000259" key="5">
    <source>
        <dbReference type="PROSITE" id="PS51319"/>
    </source>
</evidence>
<reference evidence="7" key="1">
    <citation type="submission" date="2016-11" db="UniProtKB">
        <authorList>
            <consortium name="WormBaseParasite"/>
        </authorList>
    </citation>
    <scope>IDENTIFICATION</scope>
</reference>
<evidence type="ECO:0000313" key="6">
    <source>
        <dbReference type="Proteomes" id="UP000095280"/>
    </source>
</evidence>
<dbReference type="GO" id="GO:0008157">
    <property type="term" value="F:protein phosphatase 1 binding"/>
    <property type="evidence" value="ECO:0007669"/>
    <property type="project" value="TreeGrafter"/>
</dbReference>
<feature type="compositionally biased region" description="Low complexity" evidence="3">
    <location>
        <begin position="766"/>
        <end position="776"/>
    </location>
</feature>
<keyword evidence="2" id="KW-0862">Zinc</keyword>
<dbReference type="InterPro" id="IPR035441">
    <property type="entry name" value="TFIIS/LEDGF_dom_sf"/>
</dbReference>
<dbReference type="GO" id="GO:0008270">
    <property type="term" value="F:zinc ion binding"/>
    <property type="evidence" value="ECO:0007669"/>
    <property type="project" value="UniProtKB-KW"/>
</dbReference>
<feature type="compositionally biased region" description="Low complexity" evidence="3">
    <location>
        <begin position="606"/>
        <end position="616"/>
    </location>
</feature>
<feature type="zinc finger region" description="C3H1-type" evidence="2">
    <location>
        <begin position="793"/>
        <end position="817"/>
    </location>
</feature>
<feature type="compositionally biased region" description="Polar residues" evidence="3">
    <location>
        <begin position="147"/>
        <end position="157"/>
    </location>
</feature>
<feature type="region of interest" description="Disordered" evidence="3">
    <location>
        <begin position="606"/>
        <end position="646"/>
    </location>
</feature>
<keyword evidence="1" id="KW-0539">Nucleus</keyword>
<feature type="region of interest" description="Disordered" evidence="3">
    <location>
        <begin position="697"/>
        <end position="791"/>
    </location>
</feature>
<feature type="compositionally biased region" description="Basic residues" evidence="3">
    <location>
        <begin position="742"/>
        <end position="752"/>
    </location>
</feature>
<dbReference type="PANTHER" id="PTHR46557:SF1">
    <property type="entry name" value="SERINE_THREONINE-PROTEIN PHOSPHATASE 1 REGULATORY SUBUNIT 10"/>
    <property type="match status" value="1"/>
</dbReference>
<evidence type="ECO:0000256" key="3">
    <source>
        <dbReference type="SAM" id="MobiDB-lite"/>
    </source>
</evidence>
<comment type="subcellular location">
    <subcellularLocation>
        <location evidence="1">Nucleus</location>
    </subcellularLocation>
</comment>
<dbReference type="InterPro" id="IPR017923">
    <property type="entry name" value="TFIIS_N"/>
</dbReference>
<feature type="compositionally biased region" description="Low complexity" evidence="3">
    <location>
        <begin position="632"/>
        <end position="646"/>
    </location>
</feature>
<feature type="region of interest" description="Disordered" evidence="3">
    <location>
        <begin position="186"/>
        <end position="245"/>
    </location>
</feature>
<feature type="compositionally biased region" description="Low complexity" evidence="3">
    <location>
        <begin position="296"/>
        <end position="305"/>
    </location>
</feature>
<sequence>ITEDSSLLSEFCRQGGWQMLNDWLNTACSETNVALQKLLLDVFLRLPVGVDMLQANNTAKVVKQIAKSADSELAPLAANVVERWLACIKAAAEQEAAAAVAATAPESGDDISEDAASSTSRQKKKKDKKEKKKKSKKEKPDREAESVRQQSVPSTVRTAPATFRDTNLLALDDYLENWLLLPRSASSGKPAKRARLEQQNDLESIHSSIEVRPTSSLEADPIAVPPSKPSPTSPSSAAVAKPAGVSTDGSQFLMDSLFGVCRSSLPKIVRKKRAPSAVSDGSAASAPVKAEKPEAAAEPIGAKQAQSKKQKDKQSEQAQEQQTQKQQQQSKRKRVTWAHFDALEQVFYFELDPSERRSAISSAPQLPGGADASGSSVEEMARREHERECELLTRARRGGASGSDDFGADVAKAIVWYKPHRIHGMPEYTASYRSGAKSTERAKQAKRQETMLQVIYFSLDTTPASATEPDVEHFDAEEPIIIPLENATSASAAPTSSGGEAAAETSDPSDAAAATEAAASALSTGAPISATITTASSAAIVAATSAISAATSSSNGPAVATSAVPTESASHQLLAVGDISGGGGGISLKPEIADILKQVTSSISAASPGLSSSVPPQQQPPPLPQQQPPQPASSSDSAPASSSSGSSVKEMLWNLLKSHYPDLHAQSEDLTVERIRQLLEPLRGELAASGMFPQVLRSLFPSGPPSQPPIQPPPSAANPQYFEQPPPPPPPAAGGPPFGFPGHHHHHHHQPHPFRGAGRGRGGGPSSSSGSSFAQSHPPPHVQLPHHPRFQHPPRGVCRMWFHGGRNRGACTRGASC</sequence>
<name>A0A1I8IMP7_9PLAT</name>
<dbReference type="WBParaSite" id="maker-uti_cns_0014083-snap-gene-0.2-mRNA-1">
    <property type="protein sequence ID" value="maker-uti_cns_0014083-snap-gene-0.2-mRNA-1"/>
    <property type="gene ID" value="maker-uti_cns_0014083-snap-gene-0.2"/>
</dbReference>
<dbReference type="GO" id="GO:0005634">
    <property type="term" value="C:nucleus"/>
    <property type="evidence" value="ECO:0007669"/>
    <property type="project" value="UniProtKB-SubCell"/>
</dbReference>
<dbReference type="AlphaFoldDB" id="A0A1I8IMP7"/>
<feature type="compositionally biased region" description="Low complexity" evidence="3">
    <location>
        <begin position="233"/>
        <end position="243"/>
    </location>
</feature>
<feature type="compositionally biased region" description="Basic residues" evidence="3">
    <location>
        <begin position="121"/>
        <end position="137"/>
    </location>
</feature>
<evidence type="ECO:0000256" key="2">
    <source>
        <dbReference type="PROSITE-ProRule" id="PRU00723"/>
    </source>
</evidence>
<dbReference type="GO" id="GO:0000785">
    <property type="term" value="C:chromatin"/>
    <property type="evidence" value="ECO:0007669"/>
    <property type="project" value="TreeGrafter"/>
</dbReference>
<feature type="compositionally biased region" description="Pro residues" evidence="3">
    <location>
        <begin position="617"/>
        <end position="631"/>
    </location>
</feature>
<dbReference type="PROSITE" id="PS50103">
    <property type="entry name" value="ZF_C3H1"/>
    <property type="match status" value="1"/>
</dbReference>
<evidence type="ECO:0000313" key="7">
    <source>
        <dbReference type="WBParaSite" id="maker-uti_cns_0014083-snap-gene-0.2-mRNA-1"/>
    </source>
</evidence>
<feature type="compositionally biased region" description="Pro residues" evidence="3">
    <location>
        <begin position="702"/>
        <end position="716"/>
    </location>
</feature>
<feature type="domain" description="TFIIS N-terminal" evidence="5">
    <location>
        <begin position="18"/>
        <end position="91"/>
    </location>
</feature>
<feature type="domain" description="C3H1-type" evidence="4">
    <location>
        <begin position="793"/>
        <end position="817"/>
    </location>
</feature>
<feature type="region of interest" description="Disordered" evidence="3">
    <location>
        <begin position="359"/>
        <end position="386"/>
    </location>
</feature>
<dbReference type="InterPro" id="IPR000571">
    <property type="entry name" value="Znf_CCCH"/>
</dbReference>
<feature type="compositionally biased region" description="Pro residues" evidence="3">
    <location>
        <begin position="724"/>
        <end position="734"/>
    </location>
</feature>
<keyword evidence="2" id="KW-0863">Zinc-finger</keyword>
<keyword evidence="6" id="KW-1185">Reference proteome</keyword>
<feature type="compositionally biased region" description="Polar residues" evidence="3">
    <location>
        <begin position="197"/>
        <end position="217"/>
    </location>
</feature>
<dbReference type="Proteomes" id="UP000095280">
    <property type="component" value="Unplaced"/>
</dbReference>
<proteinExistence type="predicted"/>
<feature type="compositionally biased region" description="Pro residues" evidence="3">
    <location>
        <begin position="223"/>
        <end position="232"/>
    </location>
</feature>